<accession>A0A498BXY4</accession>
<keyword evidence="5 11" id="KW-0808">Transferase</keyword>
<evidence type="ECO:0000256" key="7">
    <source>
        <dbReference type="ARBA" id="ARBA00023163"/>
    </source>
</evidence>
<organism evidence="13 14">
    <name type="scientific">Alkalispirillum mobile</name>
    <dbReference type="NCBI Taxonomy" id="85925"/>
    <lineage>
        <taxon>Bacteria</taxon>
        <taxon>Pseudomonadati</taxon>
        <taxon>Pseudomonadota</taxon>
        <taxon>Gammaproteobacteria</taxon>
        <taxon>Chromatiales</taxon>
        <taxon>Ectothiorhodospiraceae</taxon>
        <taxon>Alkalispirillum</taxon>
    </lineage>
</organism>
<dbReference type="EMBL" id="RCDA01000003">
    <property type="protein sequence ID" value="RLK48295.1"/>
    <property type="molecule type" value="Genomic_DNA"/>
</dbReference>
<reference evidence="13 14" key="1">
    <citation type="submission" date="2018-10" db="EMBL/GenBank/DDBJ databases">
        <title>Genomic Encyclopedia of Type Strains, Phase IV (KMG-IV): sequencing the most valuable type-strain genomes for metagenomic binning, comparative biology and taxonomic classification.</title>
        <authorList>
            <person name="Goeker M."/>
        </authorList>
    </citation>
    <scope>NUCLEOTIDE SEQUENCE [LARGE SCALE GENOMIC DNA]</scope>
    <source>
        <strain evidence="13 14">DSM 12769</strain>
    </source>
</reference>
<evidence type="ECO:0000256" key="8">
    <source>
        <dbReference type="ARBA" id="ARBA00029924"/>
    </source>
</evidence>
<dbReference type="OrthoDB" id="9796300at2"/>
<dbReference type="Pfam" id="PF01192">
    <property type="entry name" value="RNA_pol_Rpb6"/>
    <property type="match status" value="1"/>
</dbReference>
<gene>
    <name evidence="11" type="primary">rpoZ</name>
    <name evidence="13" type="ORF">DFR31_2174</name>
</gene>
<keyword evidence="14" id="KW-1185">Reference proteome</keyword>
<dbReference type="HAMAP" id="MF_00366">
    <property type="entry name" value="RNApol_bact_RpoZ"/>
    <property type="match status" value="1"/>
</dbReference>
<evidence type="ECO:0000256" key="10">
    <source>
        <dbReference type="ARBA" id="ARBA00048552"/>
    </source>
</evidence>
<dbReference type="GO" id="GO:0006351">
    <property type="term" value="P:DNA-templated transcription"/>
    <property type="evidence" value="ECO:0007669"/>
    <property type="project" value="UniProtKB-UniRule"/>
</dbReference>
<evidence type="ECO:0000256" key="1">
    <source>
        <dbReference type="ARBA" id="ARBA00006711"/>
    </source>
</evidence>
<dbReference type="Proteomes" id="UP000275461">
    <property type="component" value="Unassembled WGS sequence"/>
</dbReference>
<dbReference type="PANTHER" id="PTHR34476">
    <property type="entry name" value="DNA-DIRECTED RNA POLYMERASE SUBUNIT OMEGA"/>
    <property type="match status" value="1"/>
</dbReference>
<evidence type="ECO:0000313" key="14">
    <source>
        <dbReference type="Proteomes" id="UP000275461"/>
    </source>
</evidence>
<name>A0A498BXY4_9GAMM</name>
<evidence type="ECO:0000256" key="3">
    <source>
        <dbReference type="ARBA" id="ARBA00013725"/>
    </source>
</evidence>
<comment type="subunit">
    <text evidence="11">The RNAP catalytic core consists of 2 alpha, 1 beta, 1 beta' and 1 omega subunit. When a sigma factor is associated with the core the holoenzyme is formed, which can initiate transcription.</text>
</comment>
<dbReference type="AlphaFoldDB" id="A0A498BXY4"/>
<sequence length="109" mass="11931">MARVTVEDCLTNMDNRFQLVLVGSKRARQLANGAEAHVEWDNDKPTVVALREIADGHVGREILEEQPEAVMDFEAEASALMEEEEAKVQPKAQPEAGQGDGEQTPGQDS</sequence>
<comment type="function">
    <text evidence="11">Promotes RNA polymerase assembly. Latches the N- and C-terminal regions of the beta' subunit thereby facilitating its interaction with the beta and alpha subunits.</text>
</comment>
<evidence type="ECO:0000256" key="5">
    <source>
        <dbReference type="ARBA" id="ARBA00022679"/>
    </source>
</evidence>
<protein>
    <recommendedName>
        <fullName evidence="3 11">DNA-directed RNA polymerase subunit omega</fullName>
        <shortName evidence="11">RNAP omega subunit</shortName>
        <ecNumber evidence="2 11">2.7.7.6</ecNumber>
    </recommendedName>
    <alternativeName>
        <fullName evidence="9 11">RNA polymerase omega subunit</fullName>
    </alternativeName>
    <alternativeName>
        <fullName evidence="8 11">Transcriptase subunit omega</fullName>
    </alternativeName>
</protein>
<evidence type="ECO:0000256" key="2">
    <source>
        <dbReference type="ARBA" id="ARBA00012418"/>
    </source>
</evidence>
<evidence type="ECO:0000256" key="9">
    <source>
        <dbReference type="ARBA" id="ARBA00030998"/>
    </source>
</evidence>
<evidence type="ECO:0000256" key="4">
    <source>
        <dbReference type="ARBA" id="ARBA00022478"/>
    </source>
</evidence>
<dbReference type="GO" id="GO:0003899">
    <property type="term" value="F:DNA-directed RNA polymerase activity"/>
    <property type="evidence" value="ECO:0007669"/>
    <property type="project" value="UniProtKB-UniRule"/>
</dbReference>
<feature type="region of interest" description="Disordered" evidence="12">
    <location>
        <begin position="80"/>
        <end position="109"/>
    </location>
</feature>
<comment type="catalytic activity">
    <reaction evidence="10 11">
        <text>RNA(n) + a ribonucleoside 5'-triphosphate = RNA(n+1) + diphosphate</text>
        <dbReference type="Rhea" id="RHEA:21248"/>
        <dbReference type="Rhea" id="RHEA-COMP:14527"/>
        <dbReference type="Rhea" id="RHEA-COMP:17342"/>
        <dbReference type="ChEBI" id="CHEBI:33019"/>
        <dbReference type="ChEBI" id="CHEBI:61557"/>
        <dbReference type="ChEBI" id="CHEBI:140395"/>
        <dbReference type="EC" id="2.7.7.6"/>
    </reaction>
</comment>
<proteinExistence type="inferred from homology"/>
<evidence type="ECO:0000256" key="11">
    <source>
        <dbReference type="HAMAP-Rule" id="MF_00366"/>
    </source>
</evidence>
<dbReference type="SMART" id="SM01409">
    <property type="entry name" value="RNA_pol_Rpb6"/>
    <property type="match status" value="1"/>
</dbReference>
<dbReference type="PANTHER" id="PTHR34476:SF1">
    <property type="entry name" value="DNA-DIRECTED RNA POLYMERASE SUBUNIT OMEGA"/>
    <property type="match status" value="1"/>
</dbReference>
<dbReference type="EC" id="2.7.7.6" evidence="2 11"/>
<evidence type="ECO:0000256" key="6">
    <source>
        <dbReference type="ARBA" id="ARBA00022695"/>
    </source>
</evidence>
<dbReference type="RefSeq" id="WP_121442696.1">
    <property type="nucleotide sequence ID" value="NZ_RCDA01000003.1"/>
</dbReference>
<dbReference type="InterPro" id="IPR006110">
    <property type="entry name" value="Pol_omega/Rpo6/RPB6"/>
</dbReference>
<dbReference type="InterPro" id="IPR036161">
    <property type="entry name" value="RPB6/omega-like_sf"/>
</dbReference>
<dbReference type="GO" id="GO:0003677">
    <property type="term" value="F:DNA binding"/>
    <property type="evidence" value="ECO:0007669"/>
    <property type="project" value="UniProtKB-UniRule"/>
</dbReference>
<keyword evidence="7 11" id="KW-0804">Transcription</keyword>
<dbReference type="Gene3D" id="3.90.940.10">
    <property type="match status" value="1"/>
</dbReference>
<dbReference type="GO" id="GO:0000428">
    <property type="term" value="C:DNA-directed RNA polymerase complex"/>
    <property type="evidence" value="ECO:0007669"/>
    <property type="project" value="UniProtKB-KW"/>
</dbReference>
<keyword evidence="6 11" id="KW-0548">Nucleotidyltransferase</keyword>
<evidence type="ECO:0000313" key="13">
    <source>
        <dbReference type="EMBL" id="RLK48295.1"/>
    </source>
</evidence>
<comment type="similarity">
    <text evidence="1 11">Belongs to the RNA polymerase subunit omega family.</text>
</comment>
<dbReference type="InterPro" id="IPR003716">
    <property type="entry name" value="DNA-dir_RNA_pol_omega"/>
</dbReference>
<dbReference type="SUPFAM" id="SSF63562">
    <property type="entry name" value="RPB6/omega subunit-like"/>
    <property type="match status" value="1"/>
</dbReference>
<evidence type="ECO:0000256" key="12">
    <source>
        <dbReference type="SAM" id="MobiDB-lite"/>
    </source>
</evidence>
<dbReference type="NCBIfam" id="TIGR00690">
    <property type="entry name" value="rpoZ"/>
    <property type="match status" value="1"/>
</dbReference>
<keyword evidence="4 11" id="KW-0240">DNA-directed RNA polymerase</keyword>
<comment type="caution">
    <text evidence="13">The sequence shown here is derived from an EMBL/GenBank/DDBJ whole genome shotgun (WGS) entry which is preliminary data.</text>
</comment>